<dbReference type="InterPro" id="IPR007529">
    <property type="entry name" value="Znf_HIT"/>
</dbReference>
<dbReference type="SUPFAM" id="SSF144232">
    <property type="entry name" value="HIT/MYND zinc finger-like"/>
    <property type="match status" value="1"/>
</dbReference>
<keyword evidence="3" id="KW-0862">Zinc</keyword>
<accession>A0A9P7N0Q0</accession>
<dbReference type="InterPro" id="IPR013087">
    <property type="entry name" value="Znf_C2H2_type"/>
</dbReference>
<dbReference type="OrthoDB" id="18412at2759"/>
<organism evidence="8 10">
    <name type="scientific">Claviceps arundinis</name>
    <dbReference type="NCBI Taxonomy" id="1623583"/>
    <lineage>
        <taxon>Eukaryota</taxon>
        <taxon>Fungi</taxon>
        <taxon>Dikarya</taxon>
        <taxon>Ascomycota</taxon>
        <taxon>Pezizomycotina</taxon>
        <taxon>Sordariomycetes</taxon>
        <taxon>Hypocreomycetidae</taxon>
        <taxon>Hypocreales</taxon>
        <taxon>Clavicipitaceae</taxon>
        <taxon>Claviceps</taxon>
    </lineage>
</organism>
<dbReference type="CDD" id="cd23024">
    <property type="entry name" value="zf-HIT_ZNHIT2-3"/>
    <property type="match status" value="1"/>
</dbReference>
<dbReference type="Pfam" id="PF04438">
    <property type="entry name" value="zf-HIT"/>
    <property type="match status" value="1"/>
</dbReference>
<evidence type="ECO:0000313" key="7">
    <source>
        <dbReference type="EMBL" id="KAG5966280.1"/>
    </source>
</evidence>
<evidence type="ECO:0000256" key="4">
    <source>
        <dbReference type="PROSITE-ProRule" id="PRU00453"/>
    </source>
</evidence>
<feature type="region of interest" description="Disordered" evidence="5">
    <location>
        <begin position="88"/>
        <end position="129"/>
    </location>
</feature>
<name>A0A9P7N0Q0_9HYPO</name>
<dbReference type="GO" id="GO:0070761">
    <property type="term" value="C:pre-snoRNP complex"/>
    <property type="evidence" value="ECO:0007669"/>
    <property type="project" value="TreeGrafter"/>
</dbReference>
<dbReference type="GO" id="GO:0000463">
    <property type="term" value="P:maturation of LSU-rRNA from tricistronic rRNA transcript (SSU-rRNA, 5.8S rRNA, LSU-rRNA)"/>
    <property type="evidence" value="ECO:0007669"/>
    <property type="project" value="TreeGrafter"/>
</dbReference>
<protein>
    <recommendedName>
        <fullName evidence="6">HIT-type domain-containing protein</fullName>
    </recommendedName>
</protein>
<evidence type="ECO:0000256" key="2">
    <source>
        <dbReference type="ARBA" id="ARBA00022771"/>
    </source>
</evidence>
<dbReference type="EMBL" id="SRPS01000014">
    <property type="protein sequence ID" value="KAG5976755.1"/>
    <property type="molecule type" value="Genomic_DNA"/>
</dbReference>
<keyword evidence="2 4" id="KW-0863">Zinc-finger</keyword>
<dbReference type="PANTHER" id="PTHR13483:SF11">
    <property type="entry name" value="ZINC FINGER HIT DOMAIN-CONTAINING PROTEIN 3"/>
    <property type="match status" value="1"/>
</dbReference>
<dbReference type="Proteomes" id="UP000784919">
    <property type="component" value="Unassembled WGS sequence"/>
</dbReference>
<dbReference type="AlphaFoldDB" id="A0A9P7N0Q0"/>
<feature type="compositionally biased region" description="Pro residues" evidence="5">
    <location>
        <begin position="42"/>
        <end position="52"/>
    </location>
</feature>
<dbReference type="PANTHER" id="PTHR13483">
    <property type="entry name" value="BOX C_D SNORNA PROTEIN 1-RELATED"/>
    <property type="match status" value="1"/>
</dbReference>
<feature type="domain" description="HIT-type" evidence="6">
    <location>
        <begin position="59"/>
        <end position="92"/>
    </location>
</feature>
<dbReference type="GO" id="GO:0048254">
    <property type="term" value="P:snoRNA localization"/>
    <property type="evidence" value="ECO:0007669"/>
    <property type="project" value="TreeGrafter"/>
</dbReference>
<evidence type="ECO:0000259" key="6">
    <source>
        <dbReference type="PROSITE" id="PS51083"/>
    </source>
</evidence>
<comment type="caution">
    <text evidence="8">The sequence shown here is derived from an EMBL/GenBank/DDBJ whole genome shotgun (WGS) entry which is preliminary data.</text>
</comment>
<reference evidence="8 9" key="1">
    <citation type="journal article" date="2020" name="bioRxiv">
        <title>Whole genome comparisons of ergot fungi reveals the divergence and evolution of species within the genus Claviceps are the result of varying mechanisms driving genome evolution and host range expansion.</title>
        <authorList>
            <person name="Wyka S.A."/>
            <person name="Mondo S.J."/>
            <person name="Liu M."/>
            <person name="Dettman J."/>
            <person name="Nalam V."/>
            <person name="Broders K.D."/>
        </authorList>
    </citation>
    <scope>NUCLEOTIDE SEQUENCE</scope>
    <source>
        <strain evidence="8">CCC 1102</strain>
        <strain evidence="7 9">LM583</strain>
    </source>
</reference>
<dbReference type="PROSITE" id="PS00028">
    <property type="entry name" value="ZINC_FINGER_C2H2_1"/>
    <property type="match status" value="1"/>
</dbReference>
<dbReference type="GO" id="GO:0008270">
    <property type="term" value="F:zinc ion binding"/>
    <property type="evidence" value="ECO:0007669"/>
    <property type="project" value="UniProtKB-UniRule"/>
</dbReference>
<proteinExistence type="predicted"/>
<gene>
    <name evidence="8" type="ORF">E4U56_001426</name>
    <name evidence="7" type="ORF">E4U57_002869</name>
</gene>
<keyword evidence="9" id="KW-1185">Reference proteome</keyword>
<evidence type="ECO:0000313" key="10">
    <source>
        <dbReference type="Proteomes" id="UP000784919"/>
    </source>
</evidence>
<evidence type="ECO:0000256" key="3">
    <source>
        <dbReference type="ARBA" id="ARBA00022833"/>
    </source>
</evidence>
<dbReference type="InterPro" id="IPR051639">
    <property type="entry name" value="BCD1"/>
</dbReference>
<dbReference type="EMBL" id="SRPR01000022">
    <property type="protein sequence ID" value="KAG5966280.1"/>
    <property type="molecule type" value="Genomic_DNA"/>
</dbReference>
<dbReference type="GO" id="GO:0005634">
    <property type="term" value="C:nucleus"/>
    <property type="evidence" value="ECO:0007669"/>
    <property type="project" value="TreeGrafter"/>
</dbReference>
<dbReference type="Gene3D" id="3.30.60.190">
    <property type="match status" value="1"/>
</dbReference>
<evidence type="ECO:0000313" key="8">
    <source>
        <dbReference type="EMBL" id="KAG5976755.1"/>
    </source>
</evidence>
<feature type="compositionally biased region" description="Polar residues" evidence="5">
    <location>
        <begin position="107"/>
        <end position="122"/>
    </location>
</feature>
<feature type="region of interest" description="Disordered" evidence="5">
    <location>
        <begin position="1"/>
        <end position="56"/>
    </location>
</feature>
<dbReference type="GO" id="GO:0000492">
    <property type="term" value="P:box C/D snoRNP assembly"/>
    <property type="evidence" value="ECO:0007669"/>
    <property type="project" value="TreeGrafter"/>
</dbReference>
<sequence>MQQEQALGPETPAVSDANCTRDDQKHIPQQEEASSESLQRQSPPPSSPPAPTPKAVTLCGVCGVEQPKYKCPRCYVPYCSVACNKTHKENHPPDEPIPVSQPDKPVPSSNGTSNSPQKNGSPNPFRALDTSDRLRRLFRKYPNLAEQLLTIFAATQPPEEASDKRLPTSLMQGLAKKETWNHDIGIKRGKEALRKARDLEGEAGEAVREYSELVLHLMNTGDDKGQASTVLQMQVAQEDSKLIEQLMAQERG</sequence>
<evidence type="ECO:0000313" key="9">
    <source>
        <dbReference type="Proteomes" id="UP000742024"/>
    </source>
</evidence>
<keyword evidence="1" id="KW-0479">Metal-binding</keyword>
<feature type="compositionally biased region" description="Basic and acidic residues" evidence="5">
    <location>
        <begin position="19"/>
        <end position="29"/>
    </location>
</feature>
<evidence type="ECO:0000256" key="5">
    <source>
        <dbReference type="SAM" id="MobiDB-lite"/>
    </source>
</evidence>
<dbReference type="Proteomes" id="UP000742024">
    <property type="component" value="Unassembled WGS sequence"/>
</dbReference>
<evidence type="ECO:0000256" key="1">
    <source>
        <dbReference type="ARBA" id="ARBA00022723"/>
    </source>
</evidence>
<dbReference type="PROSITE" id="PS51083">
    <property type="entry name" value="ZF_HIT"/>
    <property type="match status" value="1"/>
</dbReference>